<keyword evidence="9" id="KW-1185">Reference proteome</keyword>
<dbReference type="GO" id="GO:0045926">
    <property type="term" value="P:negative regulation of growth"/>
    <property type="evidence" value="ECO:0007669"/>
    <property type="project" value="UniProtKB-ARBA"/>
</dbReference>
<feature type="domain" description="PIN" evidence="7">
    <location>
        <begin position="9"/>
        <end position="128"/>
    </location>
</feature>
<keyword evidence="5 6" id="KW-0460">Magnesium</keyword>
<proteinExistence type="inferred from homology"/>
<keyword evidence="6" id="KW-0800">Toxin</keyword>
<comment type="cofactor">
    <cofactor evidence="6">
        <name>Mg(2+)</name>
        <dbReference type="ChEBI" id="CHEBI:18420"/>
    </cofactor>
</comment>
<dbReference type="RefSeq" id="WP_125567803.1">
    <property type="nucleotide sequence ID" value="NZ_AP019307.1"/>
</dbReference>
<feature type="binding site" evidence="6">
    <location>
        <position position="107"/>
    </location>
    <ligand>
        <name>Mg(2+)</name>
        <dbReference type="ChEBI" id="CHEBI:18420"/>
    </ligand>
</feature>
<reference evidence="8 9" key="1">
    <citation type="submission" date="2018-11" db="EMBL/GenBank/DDBJ databases">
        <title>Complete genome sequence of Nocardioides baekrokdamisoli strain KCTC 39748.</title>
        <authorList>
            <person name="Kang S.W."/>
            <person name="Lee K.C."/>
            <person name="Kim K.K."/>
            <person name="Kim J.S."/>
            <person name="Kim D.S."/>
            <person name="Ko S.H."/>
            <person name="Yang S.H."/>
            <person name="Shin Y.K."/>
            <person name="Lee J.S."/>
        </authorList>
    </citation>
    <scope>NUCLEOTIDE SEQUENCE [LARGE SCALE GENOMIC DNA]</scope>
    <source>
        <strain evidence="8 9">KCTC 39748</strain>
    </source>
</reference>
<feature type="binding site" evidence="6">
    <location>
        <position position="10"/>
    </location>
    <ligand>
        <name>Mg(2+)</name>
        <dbReference type="ChEBI" id="CHEBI:18420"/>
    </ligand>
</feature>
<dbReference type="KEGG" id="nbe:Back2_12770"/>
<gene>
    <name evidence="8" type="primary">vapC39</name>
    <name evidence="6" type="synonym">vapC</name>
    <name evidence="8" type="ORF">Back2_12770</name>
</gene>
<keyword evidence="2 6" id="KW-0540">Nuclease</keyword>
<evidence type="ECO:0000313" key="8">
    <source>
        <dbReference type="EMBL" id="BBH16990.1"/>
    </source>
</evidence>
<keyword evidence="3 6" id="KW-0479">Metal-binding</keyword>
<keyword evidence="4 6" id="KW-0378">Hydrolase</keyword>
<comment type="similarity">
    <text evidence="6">Belongs to the PINc/VapC protein family.</text>
</comment>
<evidence type="ECO:0000256" key="6">
    <source>
        <dbReference type="HAMAP-Rule" id="MF_00265"/>
    </source>
</evidence>
<dbReference type="HAMAP" id="MF_00265">
    <property type="entry name" value="VapC_Nob1"/>
    <property type="match status" value="1"/>
</dbReference>
<evidence type="ECO:0000256" key="4">
    <source>
        <dbReference type="ARBA" id="ARBA00022801"/>
    </source>
</evidence>
<evidence type="ECO:0000256" key="1">
    <source>
        <dbReference type="ARBA" id="ARBA00022649"/>
    </source>
</evidence>
<dbReference type="NCBIfam" id="TIGR00028">
    <property type="entry name" value="Mtu_PIN_fam"/>
    <property type="match status" value="1"/>
</dbReference>
<dbReference type="InterPro" id="IPR022907">
    <property type="entry name" value="VapC_family"/>
</dbReference>
<dbReference type="InterPro" id="IPR029060">
    <property type="entry name" value="PIN-like_dom_sf"/>
</dbReference>
<evidence type="ECO:0000256" key="2">
    <source>
        <dbReference type="ARBA" id="ARBA00022722"/>
    </source>
</evidence>
<keyword evidence="1 6" id="KW-1277">Toxin-antitoxin system</keyword>
<dbReference type="GO" id="GO:0000287">
    <property type="term" value="F:magnesium ion binding"/>
    <property type="evidence" value="ECO:0007669"/>
    <property type="project" value="UniProtKB-UniRule"/>
</dbReference>
<dbReference type="SUPFAM" id="SSF88723">
    <property type="entry name" value="PIN domain-like"/>
    <property type="match status" value="1"/>
</dbReference>
<protein>
    <recommendedName>
        <fullName evidence="6">Ribonuclease VapC</fullName>
        <shortName evidence="6">RNase VapC</shortName>
        <ecNumber evidence="6">3.1.-.-</ecNumber>
    </recommendedName>
    <alternativeName>
        <fullName evidence="6">Toxin VapC</fullName>
    </alternativeName>
</protein>
<dbReference type="Pfam" id="PF01850">
    <property type="entry name" value="PIN"/>
    <property type="match status" value="1"/>
</dbReference>
<dbReference type="InterPro" id="IPR006226">
    <property type="entry name" value="Mtu_PIN"/>
</dbReference>
<dbReference type="Proteomes" id="UP000271573">
    <property type="component" value="Chromosome"/>
</dbReference>
<accession>A0A3G9IDD7</accession>
<dbReference type="GO" id="GO:0004540">
    <property type="term" value="F:RNA nuclease activity"/>
    <property type="evidence" value="ECO:0007669"/>
    <property type="project" value="InterPro"/>
</dbReference>
<dbReference type="EMBL" id="AP019307">
    <property type="protein sequence ID" value="BBH16990.1"/>
    <property type="molecule type" value="Genomic_DNA"/>
</dbReference>
<dbReference type="EC" id="3.1.-.-" evidence="6"/>
<dbReference type="AlphaFoldDB" id="A0A3G9IDD7"/>
<dbReference type="GO" id="GO:0016788">
    <property type="term" value="F:hydrolase activity, acting on ester bonds"/>
    <property type="evidence" value="ECO:0007669"/>
    <property type="project" value="InterPro"/>
</dbReference>
<sequence length="142" mass="15435">MTDHPLELPDVNVLLALMSPSHEFHSPAMAWFRGTARFGTTVVTELGLLRLLLNPAVMGQRLDGAYARAMLRSVRADARHSVVSDTSSLAEPVIDVVGLVGHKQVTDLHLVNLAASVGARLVTFDRRVRGLVPQSNDYVVTL</sequence>
<organism evidence="8 9">
    <name type="scientific">Nocardioides baekrokdamisoli</name>
    <dbReference type="NCBI Taxonomy" id="1804624"/>
    <lineage>
        <taxon>Bacteria</taxon>
        <taxon>Bacillati</taxon>
        <taxon>Actinomycetota</taxon>
        <taxon>Actinomycetes</taxon>
        <taxon>Propionibacteriales</taxon>
        <taxon>Nocardioidaceae</taxon>
        <taxon>Nocardioides</taxon>
    </lineage>
</organism>
<dbReference type="Gene3D" id="3.40.50.1010">
    <property type="entry name" value="5'-nuclease"/>
    <property type="match status" value="1"/>
</dbReference>
<comment type="function">
    <text evidence="6">Toxic component of a toxin-antitoxin (TA) system. An RNase.</text>
</comment>
<dbReference type="InterPro" id="IPR002716">
    <property type="entry name" value="PIN_dom"/>
</dbReference>
<evidence type="ECO:0000256" key="5">
    <source>
        <dbReference type="ARBA" id="ARBA00022842"/>
    </source>
</evidence>
<dbReference type="GO" id="GO:0090729">
    <property type="term" value="F:toxin activity"/>
    <property type="evidence" value="ECO:0007669"/>
    <property type="project" value="UniProtKB-KW"/>
</dbReference>
<dbReference type="OrthoDB" id="196567at2"/>
<evidence type="ECO:0000313" key="9">
    <source>
        <dbReference type="Proteomes" id="UP000271573"/>
    </source>
</evidence>
<name>A0A3G9IDD7_9ACTN</name>
<evidence type="ECO:0000256" key="3">
    <source>
        <dbReference type="ARBA" id="ARBA00022723"/>
    </source>
</evidence>
<evidence type="ECO:0000259" key="7">
    <source>
        <dbReference type="Pfam" id="PF01850"/>
    </source>
</evidence>